<gene>
    <name evidence="2" type="ORF">HQ865_02590</name>
</gene>
<evidence type="ECO:0000313" key="3">
    <source>
        <dbReference type="Proteomes" id="UP000505355"/>
    </source>
</evidence>
<dbReference type="EMBL" id="CP054139">
    <property type="protein sequence ID" value="QKJ28690.1"/>
    <property type="molecule type" value="Genomic_DNA"/>
</dbReference>
<organism evidence="2 3">
    <name type="scientific">Mucilaginibacter mali</name>
    <dbReference type="NCBI Taxonomy" id="2740462"/>
    <lineage>
        <taxon>Bacteria</taxon>
        <taxon>Pseudomonadati</taxon>
        <taxon>Bacteroidota</taxon>
        <taxon>Sphingobacteriia</taxon>
        <taxon>Sphingobacteriales</taxon>
        <taxon>Sphingobacteriaceae</taxon>
        <taxon>Mucilaginibacter</taxon>
    </lineage>
</organism>
<dbReference type="InterPro" id="IPR052516">
    <property type="entry name" value="N-heterocyclic_Hydroxylase"/>
</dbReference>
<dbReference type="InterPro" id="IPR036856">
    <property type="entry name" value="Ald_Oxase/Xan_DH_a/b_sf"/>
</dbReference>
<dbReference type="PANTHER" id="PTHR47495:SF3">
    <property type="entry name" value="BLR6219 PROTEIN"/>
    <property type="match status" value="1"/>
</dbReference>
<feature type="domain" description="Aldehyde oxidase/xanthine dehydrogenase a/b hammerhead" evidence="1">
    <location>
        <begin position="201"/>
        <end position="279"/>
    </location>
</feature>
<dbReference type="Pfam" id="PF20256">
    <property type="entry name" value="MoCoBD_2"/>
    <property type="match status" value="2"/>
</dbReference>
<dbReference type="AlphaFoldDB" id="A0A7D4QHU9"/>
<evidence type="ECO:0000259" key="1">
    <source>
        <dbReference type="SMART" id="SM01008"/>
    </source>
</evidence>
<keyword evidence="3" id="KW-1185">Reference proteome</keyword>
<dbReference type="PANTHER" id="PTHR47495">
    <property type="entry name" value="ALDEHYDE DEHYDROGENASE"/>
    <property type="match status" value="1"/>
</dbReference>
<dbReference type="PROSITE" id="PS51318">
    <property type="entry name" value="TAT"/>
    <property type="match status" value="1"/>
</dbReference>
<dbReference type="Proteomes" id="UP000505355">
    <property type="component" value="Chromosome"/>
</dbReference>
<protein>
    <submittedName>
        <fullName evidence="2">Xanthine dehydrogenase family protein molybdopterin-binding subunit</fullName>
    </submittedName>
</protein>
<accession>A0A7D4QHU9</accession>
<dbReference type="Gene3D" id="3.90.1170.50">
    <property type="entry name" value="Aldehyde oxidase/xanthine dehydrogenase, a/b hammerhead"/>
    <property type="match status" value="1"/>
</dbReference>
<dbReference type="InterPro" id="IPR000674">
    <property type="entry name" value="Ald_Oxase/Xan_DH_a/b"/>
</dbReference>
<dbReference type="InterPro" id="IPR012368">
    <property type="entry name" value="OxRdtase_Mopterin-bd_su_IorB"/>
</dbReference>
<dbReference type="InterPro" id="IPR037165">
    <property type="entry name" value="AldOxase/xan_DH_Mopterin-bd_sf"/>
</dbReference>
<dbReference type="KEGG" id="mmab:HQ865_02590"/>
<reference evidence="2 3" key="1">
    <citation type="submission" date="2020-05" db="EMBL/GenBank/DDBJ databases">
        <title>Mucilaginibacter mali sp. nov.</title>
        <authorList>
            <person name="Kim H.S."/>
            <person name="Lee K.C."/>
            <person name="Suh M.K."/>
            <person name="Kim J.-S."/>
            <person name="Han K.-I."/>
            <person name="Eom M.K."/>
            <person name="Shin Y.K."/>
            <person name="Lee J.-S."/>
        </authorList>
    </citation>
    <scope>NUCLEOTIDE SEQUENCE [LARGE SCALE GENOMIC DNA]</scope>
    <source>
        <strain evidence="2 3">G2-14</strain>
    </source>
</reference>
<dbReference type="SMART" id="SM01008">
    <property type="entry name" value="Ald_Xan_dh_C"/>
    <property type="match status" value="1"/>
</dbReference>
<dbReference type="InterPro" id="IPR006311">
    <property type="entry name" value="TAT_signal"/>
</dbReference>
<evidence type="ECO:0000313" key="2">
    <source>
        <dbReference type="EMBL" id="QKJ28690.1"/>
    </source>
</evidence>
<dbReference type="SUPFAM" id="SSF54665">
    <property type="entry name" value="CO dehydrogenase molybdoprotein N-domain-like"/>
    <property type="match status" value="1"/>
</dbReference>
<dbReference type="Gene3D" id="3.30.365.10">
    <property type="entry name" value="Aldehyde oxidase/xanthine dehydrogenase, molybdopterin binding domain"/>
    <property type="match status" value="4"/>
</dbReference>
<name>A0A7D4QHU9_9SPHI</name>
<dbReference type="GO" id="GO:0016491">
    <property type="term" value="F:oxidoreductase activity"/>
    <property type="evidence" value="ECO:0007669"/>
    <property type="project" value="InterPro"/>
</dbReference>
<dbReference type="PIRSF" id="PIRSF036389">
    <property type="entry name" value="IOR_B"/>
    <property type="match status" value="1"/>
</dbReference>
<dbReference type="RefSeq" id="WP_173413390.1">
    <property type="nucleotide sequence ID" value="NZ_CP054139.1"/>
</dbReference>
<dbReference type="SUPFAM" id="SSF56003">
    <property type="entry name" value="Molybdenum cofactor-binding domain"/>
    <property type="match status" value="2"/>
</dbReference>
<dbReference type="InterPro" id="IPR008274">
    <property type="entry name" value="AldOxase/xan_DH_MoCoBD1"/>
</dbReference>
<proteinExistence type="predicted"/>
<dbReference type="InterPro" id="IPR046867">
    <property type="entry name" value="AldOxase/xan_DH_MoCoBD2"/>
</dbReference>
<dbReference type="Pfam" id="PF02738">
    <property type="entry name" value="MoCoBD_1"/>
    <property type="match status" value="1"/>
</dbReference>
<sequence>MEAVSRRGFLKITSIAAGSSLVLGFNFLNEALAGDMAEAVFAPNAYITINSAGLVTLMAPNPEIGQGIKTALPMILAEELNVKWDSVYVEMAPLDPKYGSQTAGGSGAIRGRYAPIRKAGATARQMLITAAAQQWNVKEDECYAEDGHVIHKPTGKKLGYGELAAKAATLPVPADVPLKDPKDFKIIGTKVHNIDNQKIITGQPLYGMDTRRPGMLFAMVSRPTAFGKVFKSFDDTETRKVTGVKNVVQAHGVVAVLATSTWAAKKGRDVLKVVWEDASPLESTSEHEAAFAAAVETRSDNPSRNDGDIDKALASGGKVIEAVYAVPNLSHSPMEPMNFFADVKDGKAELYGPTQVPANMRNDVARALNIKPEDVTIGMPRQGGGFGRKLRTDNGVEAALISAAAKSPVQMMWTREDDIQGDYYRAASLAKYKAVISADNQLIGWHANAAVLSGGSALSRGFPAGSIPNFRMDSHTVKSNIPTGPWRGPTANASAFSDESFLDEIATEMKKDPVAFRLELLEKARTQPVGQITYNVDKLKSVIDLVAQMSNWGKNKNVFQGFAAYYSFSTYVAQVAEVTMVNGIPRVSKVYCAVNCGKVVNQSGAENQVEGAIVDGLSHALFSQITFNKGATVQKNFNTYKFLHMKDAPLDVIVKFVQTEDAPTGLGEPGLPPIAPAVANAVFAATGKRYRKMPFEFSSAPPKTATPAKV</sequence>